<dbReference type="InterPro" id="IPR010730">
    <property type="entry name" value="HET"/>
</dbReference>
<dbReference type="PANTHER" id="PTHR24148:SF64">
    <property type="entry name" value="HETEROKARYON INCOMPATIBILITY DOMAIN-CONTAINING PROTEIN"/>
    <property type="match status" value="1"/>
</dbReference>
<reference evidence="2" key="2">
    <citation type="submission" date="2023-06" db="EMBL/GenBank/DDBJ databases">
        <authorList>
            <consortium name="Lawrence Berkeley National Laboratory"/>
            <person name="Mondo S.J."/>
            <person name="Hensen N."/>
            <person name="Bonometti L."/>
            <person name="Westerberg I."/>
            <person name="Brannstrom I.O."/>
            <person name="Guillou S."/>
            <person name="Cros-Aarteil S."/>
            <person name="Calhoun S."/>
            <person name="Haridas S."/>
            <person name="Kuo A."/>
            <person name="Pangilinan J."/>
            <person name="Riley R."/>
            <person name="Labutti K."/>
            <person name="Andreopoulos B."/>
            <person name="Lipzen A."/>
            <person name="Chen C."/>
            <person name="Yanf M."/>
            <person name="Daum C."/>
            <person name="Ng V."/>
            <person name="Clum A."/>
            <person name="Steindorff A."/>
            <person name="Ohm R."/>
            <person name="Martin F."/>
            <person name="Silar P."/>
            <person name="Natvig D."/>
            <person name="Lalanne C."/>
            <person name="Gautier V."/>
            <person name="Ament-Velasquez S.L."/>
            <person name="Kruys A."/>
            <person name="Hutchinson M.I."/>
            <person name="Powell A.J."/>
            <person name="Barry K."/>
            <person name="Miller A.N."/>
            <person name="Grigoriev I.V."/>
            <person name="Debuchy R."/>
            <person name="Gladieux P."/>
            <person name="Thoren M.H."/>
            <person name="Johannesson H."/>
        </authorList>
    </citation>
    <scope>NUCLEOTIDE SEQUENCE</scope>
    <source>
        <strain evidence="2">PSN324</strain>
    </source>
</reference>
<dbReference type="Pfam" id="PF06985">
    <property type="entry name" value="HET"/>
    <property type="match status" value="1"/>
</dbReference>
<evidence type="ECO:0000313" key="2">
    <source>
        <dbReference type="EMBL" id="KAK4461530.1"/>
    </source>
</evidence>
<dbReference type="AlphaFoldDB" id="A0AAV9HL91"/>
<protein>
    <submittedName>
        <fullName evidence="2">Heterokaryon incompatibility protein-domain-containing protein</fullName>
    </submittedName>
</protein>
<reference evidence="2" key="1">
    <citation type="journal article" date="2023" name="Mol. Phylogenet. Evol.">
        <title>Genome-scale phylogeny and comparative genomics of the fungal order Sordariales.</title>
        <authorList>
            <person name="Hensen N."/>
            <person name="Bonometti L."/>
            <person name="Westerberg I."/>
            <person name="Brannstrom I.O."/>
            <person name="Guillou S."/>
            <person name="Cros-Aarteil S."/>
            <person name="Calhoun S."/>
            <person name="Haridas S."/>
            <person name="Kuo A."/>
            <person name="Mondo S."/>
            <person name="Pangilinan J."/>
            <person name="Riley R."/>
            <person name="LaButti K."/>
            <person name="Andreopoulos B."/>
            <person name="Lipzen A."/>
            <person name="Chen C."/>
            <person name="Yan M."/>
            <person name="Daum C."/>
            <person name="Ng V."/>
            <person name="Clum A."/>
            <person name="Steindorff A."/>
            <person name="Ohm R.A."/>
            <person name="Martin F."/>
            <person name="Silar P."/>
            <person name="Natvig D.O."/>
            <person name="Lalanne C."/>
            <person name="Gautier V."/>
            <person name="Ament-Velasquez S.L."/>
            <person name="Kruys A."/>
            <person name="Hutchinson M.I."/>
            <person name="Powell A.J."/>
            <person name="Barry K."/>
            <person name="Miller A.N."/>
            <person name="Grigoriev I.V."/>
            <person name="Debuchy R."/>
            <person name="Gladieux P."/>
            <person name="Hiltunen Thoren M."/>
            <person name="Johannesson H."/>
        </authorList>
    </citation>
    <scope>NUCLEOTIDE SEQUENCE</scope>
    <source>
        <strain evidence="2">PSN324</strain>
    </source>
</reference>
<keyword evidence="3" id="KW-1185">Reference proteome</keyword>
<accession>A0AAV9HL91</accession>
<dbReference type="InterPro" id="IPR052895">
    <property type="entry name" value="HetReg/Transcr_Mod"/>
</dbReference>
<proteinExistence type="predicted"/>
<evidence type="ECO:0000259" key="1">
    <source>
        <dbReference type="Pfam" id="PF06985"/>
    </source>
</evidence>
<comment type="caution">
    <text evidence="2">The sequence shown here is derived from an EMBL/GenBank/DDBJ whole genome shotgun (WGS) entry which is preliminary data.</text>
</comment>
<evidence type="ECO:0000313" key="3">
    <source>
        <dbReference type="Proteomes" id="UP001321749"/>
    </source>
</evidence>
<sequence length="683" mass="77427">MANPYTALRREPCEIRLLDILPWTTDPSEEIQLQLYPTALAETGDYTCLSYTWGQPKPDYPVSLNGVEFRVRENLHSALFRLRCSDKPLRIWIDAVCINQDDIEEREFQVSIMRHVYSSAANVIAWIGEESGPADKRAVDFAREMAQRVAPWRDYKRLTPAGREVGPDLVKWIKSTTSKATVNSGWLDLLALISRPWFSRVWIIQEVVMGKEVVVHCGPHTLDWMQLFYCALFIVEENHLFQSIAAPYHCRFSEQLQQLGAAARNIHKVGRLFWDPTSTPASEAAPRKKLAIDAGYNSLWQLIGNFRTFNTTEERDRVYALLGLAERIDNIRGPLPTVSYDQDVRFKHVLLDVISTDLKANPKFEFLSQATGIGRQDGLPSWMALPHFDANDKIRILSMPRQFIPLEHERGVTPYRADGPRRPIGRASVDKESNTLNLLGRLAGIINLLSPTHDRGDRLKGPQCQSPDIPSNQYNARKQWAAIVGISDADQEHWSLYSEFQFDASRKESTKAKLKLLQSKRARADANLHQRFLGTLLMSGSDAGTEPVCFGSFIKPEAEQSLRAEQGGWLDPLHMRMAQTCHSRRFFTCYEVGTQGEILESTNFGLCPSNTQLGDIVAMFVGYSRSLHVIRYVRTDANGLPVFGYVGQAYVHNWMQGQLFEEMVVKVFPGGVEIQGSRQIKLI</sequence>
<dbReference type="PANTHER" id="PTHR24148">
    <property type="entry name" value="ANKYRIN REPEAT DOMAIN-CONTAINING PROTEIN 39 HOMOLOG-RELATED"/>
    <property type="match status" value="1"/>
</dbReference>
<dbReference type="Proteomes" id="UP001321749">
    <property type="component" value="Unassembled WGS sequence"/>
</dbReference>
<gene>
    <name evidence="2" type="ORF">QBC42DRAFT_269994</name>
</gene>
<feature type="domain" description="Heterokaryon incompatibility" evidence="1">
    <location>
        <begin position="46"/>
        <end position="206"/>
    </location>
</feature>
<organism evidence="2 3">
    <name type="scientific">Cladorrhinum samala</name>
    <dbReference type="NCBI Taxonomy" id="585594"/>
    <lineage>
        <taxon>Eukaryota</taxon>
        <taxon>Fungi</taxon>
        <taxon>Dikarya</taxon>
        <taxon>Ascomycota</taxon>
        <taxon>Pezizomycotina</taxon>
        <taxon>Sordariomycetes</taxon>
        <taxon>Sordariomycetidae</taxon>
        <taxon>Sordariales</taxon>
        <taxon>Podosporaceae</taxon>
        <taxon>Cladorrhinum</taxon>
    </lineage>
</organism>
<name>A0AAV9HL91_9PEZI</name>
<dbReference type="EMBL" id="MU864989">
    <property type="protein sequence ID" value="KAK4461530.1"/>
    <property type="molecule type" value="Genomic_DNA"/>
</dbReference>